<evidence type="ECO:0000313" key="3">
    <source>
        <dbReference type="Proteomes" id="UP000449846"/>
    </source>
</evidence>
<keyword evidence="3" id="KW-1185">Reference proteome</keyword>
<dbReference type="InterPro" id="IPR016181">
    <property type="entry name" value="Acyl_CoA_acyltransferase"/>
</dbReference>
<dbReference type="AlphaFoldDB" id="A0A844HJG1"/>
<organism evidence="2 3">
    <name type="scientific">Paracoccus litorisediminis</name>
    <dbReference type="NCBI Taxonomy" id="2006130"/>
    <lineage>
        <taxon>Bacteria</taxon>
        <taxon>Pseudomonadati</taxon>
        <taxon>Pseudomonadota</taxon>
        <taxon>Alphaproteobacteria</taxon>
        <taxon>Rhodobacterales</taxon>
        <taxon>Paracoccaceae</taxon>
        <taxon>Paracoccus</taxon>
    </lineage>
</organism>
<dbReference type="InterPro" id="IPR000182">
    <property type="entry name" value="GNAT_dom"/>
</dbReference>
<evidence type="ECO:0000259" key="1">
    <source>
        <dbReference type="PROSITE" id="PS51186"/>
    </source>
</evidence>
<reference evidence="2 3" key="1">
    <citation type="submission" date="2019-11" db="EMBL/GenBank/DDBJ databases">
        <authorList>
            <person name="Dong K."/>
        </authorList>
    </citation>
    <scope>NUCLEOTIDE SEQUENCE [LARGE SCALE GENOMIC DNA]</scope>
    <source>
        <strain evidence="2 3">NBRC 112902</strain>
    </source>
</reference>
<dbReference type="GO" id="GO:0016747">
    <property type="term" value="F:acyltransferase activity, transferring groups other than amino-acyl groups"/>
    <property type="evidence" value="ECO:0007669"/>
    <property type="project" value="InterPro"/>
</dbReference>
<name>A0A844HJG1_9RHOB</name>
<dbReference type="EMBL" id="WMIG01000001">
    <property type="protein sequence ID" value="MTH58497.1"/>
    <property type="molecule type" value="Genomic_DNA"/>
</dbReference>
<accession>A0A844HJG1</accession>
<dbReference type="PROSITE" id="PS51186">
    <property type="entry name" value="GNAT"/>
    <property type="match status" value="1"/>
</dbReference>
<dbReference type="Gene3D" id="3.40.630.30">
    <property type="match status" value="1"/>
</dbReference>
<sequence>MGHRLAKAQGRRKGDRDLTAIKQQRVLIRHGVPPHLRGAAARLYWRGFGPGLVPLPTPAREGIALVARAMHPDRALVALTPSGALVGIAGLRGPDGGFLSLSGADFRRVFGPVRGRLRHLSSLLHLSGAETADLILDGVAVRPQWRGCGIARALVQAAALCARDLGHPALMVEVEARNGDALAAWQALDFQLSGRQRLGWPWRGRAHVMRLPV</sequence>
<dbReference type="CDD" id="cd04301">
    <property type="entry name" value="NAT_SF"/>
    <property type="match status" value="1"/>
</dbReference>
<dbReference type="OrthoDB" id="7771980at2"/>
<dbReference type="SUPFAM" id="SSF55729">
    <property type="entry name" value="Acyl-CoA N-acyltransferases (Nat)"/>
    <property type="match status" value="1"/>
</dbReference>
<gene>
    <name evidence="2" type="ORF">GL300_04655</name>
</gene>
<proteinExistence type="predicted"/>
<dbReference type="Pfam" id="PF00583">
    <property type="entry name" value="Acetyltransf_1"/>
    <property type="match status" value="1"/>
</dbReference>
<keyword evidence="2" id="KW-0808">Transferase</keyword>
<protein>
    <submittedName>
        <fullName evidence="2">GNAT family N-acetyltransferase</fullName>
    </submittedName>
</protein>
<comment type="caution">
    <text evidence="2">The sequence shown here is derived from an EMBL/GenBank/DDBJ whole genome shotgun (WGS) entry which is preliminary data.</text>
</comment>
<evidence type="ECO:0000313" key="2">
    <source>
        <dbReference type="EMBL" id="MTH58497.1"/>
    </source>
</evidence>
<dbReference type="Proteomes" id="UP000449846">
    <property type="component" value="Unassembled WGS sequence"/>
</dbReference>
<feature type="domain" description="N-acetyltransferase" evidence="1">
    <location>
        <begin position="26"/>
        <end position="213"/>
    </location>
</feature>